<gene>
    <name evidence="1" type="ORF">GCM10023314_01570</name>
</gene>
<name>A0ABP9GA73_9FLAO</name>
<proteinExistence type="predicted"/>
<dbReference type="Proteomes" id="UP001501302">
    <property type="component" value="Unassembled WGS sequence"/>
</dbReference>
<organism evidence="1 2">
    <name type="scientific">Algibacter agarivorans</name>
    <dbReference type="NCBI Taxonomy" id="1109741"/>
    <lineage>
        <taxon>Bacteria</taxon>
        <taxon>Pseudomonadati</taxon>
        <taxon>Bacteroidota</taxon>
        <taxon>Flavobacteriia</taxon>
        <taxon>Flavobacteriales</taxon>
        <taxon>Flavobacteriaceae</taxon>
        <taxon>Algibacter</taxon>
    </lineage>
</organism>
<dbReference type="EMBL" id="BAABJJ010000001">
    <property type="protein sequence ID" value="GAA4932862.1"/>
    <property type="molecule type" value="Genomic_DNA"/>
</dbReference>
<evidence type="ECO:0000313" key="1">
    <source>
        <dbReference type="EMBL" id="GAA4932862.1"/>
    </source>
</evidence>
<evidence type="ECO:0000313" key="2">
    <source>
        <dbReference type="Proteomes" id="UP001501302"/>
    </source>
</evidence>
<protein>
    <submittedName>
        <fullName evidence="1">Uncharacterized protein</fullName>
    </submittedName>
</protein>
<sequence>MIDNIKFRITDADKLRFESGIENNDLISLKSPFDRFTGEASDYPKVGKLENLEIRITQNQAIVKGSIHKYYNLITGAGNQNHSDFSFKQCEFAINNLCDTLQINKEETIITNLEFGFNITVNKDPKILINKHILMYDLKDHNRKLNYRGKGSYKEFEKTDYSLKLYDKGKQYLVIDKNLLRVELKITGSRYLHKMGIINLNQLGNYAFKSLFSAFLNHFNKIMIVDSLKAPEGVREDQIFLFKNCINPNHWSNIKSEEKKETLRDFIKLIKKYNQNKIHSVLRDDIIKKYYLLMNIKSLQNE</sequence>
<keyword evidence="2" id="KW-1185">Reference proteome</keyword>
<accession>A0ABP9GA73</accession>
<comment type="caution">
    <text evidence="1">The sequence shown here is derived from an EMBL/GenBank/DDBJ whole genome shotgun (WGS) entry which is preliminary data.</text>
</comment>
<dbReference type="RefSeq" id="WP_345189558.1">
    <property type="nucleotide sequence ID" value="NZ_BAABJJ010000001.1"/>
</dbReference>
<reference evidence="2" key="1">
    <citation type="journal article" date="2019" name="Int. J. Syst. Evol. Microbiol.">
        <title>The Global Catalogue of Microorganisms (GCM) 10K type strain sequencing project: providing services to taxonomists for standard genome sequencing and annotation.</title>
        <authorList>
            <consortium name="The Broad Institute Genomics Platform"/>
            <consortium name="The Broad Institute Genome Sequencing Center for Infectious Disease"/>
            <person name="Wu L."/>
            <person name="Ma J."/>
        </authorList>
    </citation>
    <scope>NUCLEOTIDE SEQUENCE [LARGE SCALE GENOMIC DNA]</scope>
    <source>
        <strain evidence="2">JCM 18285</strain>
    </source>
</reference>